<dbReference type="InterPro" id="IPR036220">
    <property type="entry name" value="UDP-Glc/GDP-Man_DH_C_sf"/>
</dbReference>
<evidence type="ECO:0000256" key="2">
    <source>
        <dbReference type="ARBA" id="ARBA00023002"/>
    </source>
</evidence>
<gene>
    <name evidence="4" type="ORF">ACJHVH_06095</name>
</gene>
<dbReference type="InterPro" id="IPR008927">
    <property type="entry name" value="6-PGluconate_DH-like_C_sf"/>
</dbReference>
<accession>A0ABW8U6T2</accession>
<dbReference type="SUPFAM" id="SSF52413">
    <property type="entry name" value="UDP-glucose/GDP-mannose dehydrogenase C-terminal domain"/>
    <property type="match status" value="1"/>
</dbReference>
<dbReference type="EMBL" id="JBJJXE010000008">
    <property type="protein sequence ID" value="MFL1732565.1"/>
    <property type="molecule type" value="Genomic_DNA"/>
</dbReference>
<evidence type="ECO:0000313" key="5">
    <source>
        <dbReference type="Proteomes" id="UP001624684"/>
    </source>
</evidence>
<dbReference type="Pfam" id="PF00984">
    <property type="entry name" value="UDPG_MGDP_dh"/>
    <property type="match status" value="1"/>
</dbReference>
<dbReference type="Proteomes" id="UP001624684">
    <property type="component" value="Unassembled WGS sequence"/>
</dbReference>
<feature type="domain" description="UDP-glucose/GDP-mannose dehydrogenase dimerisation" evidence="3">
    <location>
        <begin position="185"/>
        <end position="275"/>
    </location>
</feature>
<dbReference type="PANTHER" id="PTHR43750">
    <property type="entry name" value="UDP-GLUCOSE 6-DEHYDROGENASE TUAD"/>
    <property type="match status" value="1"/>
</dbReference>
<evidence type="ECO:0000259" key="3">
    <source>
        <dbReference type="Pfam" id="PF00984"/>
    </source>
</evidence>
<reference evidence="4 5" key="1">
    <citation type="submission" date="2024-11" db="EMBL/GenBank/DDBJ databases">
        <title>First Report of Moraxella oculi in Brazil in an Infectious Bovine Keratoconjunctivitis Outbreak.</title>
        <authorList>
            <person name="Carvalho C.V."/>
            <person name="Domingues R."/>
            <person name="Coutinho C."/>
            <person name="Honorio N.T.B.S."/>
            <person name="Faza D.R.L.R."/>
            <person name="Carvalho W.A."/>
            <person name="Machado A.B.F."/>
            <person name="Martins M.F."/>
            <person name="Gaspar E.B."/>
        </authorList>
    </citation>
    <scope>NUCLEOTIDE SEQUENCE [LARGE SCALE GENOMIC DNA]</scope>
    <source>
        <strain evidence="4 5">2117LE</strain>
    </source>
</reference>
<dbReference type="SUPFAM" id="SSF48179">
    <property type="entry name" value="6-phosphogluconate dehydrogenase C-terminal domain-like"/>
    <property type="match status" value="1"/>
</dbReference>
<evidence type="ECO:0000313" key="4">
    <source>
        <dbReference type="EMBL" id="MFL1732565.1"/>
    </source>
</evidence>
<protein>
    <recommendedName>
        <fullName evidence="1">UDP-glucose 6-dehydrogenase</fullName>
    </recommendedName>
</protein>
<dbReference type="RefSeq" id="WP_407069149.1">
    <property type="nucleotide sequence ID" value="NZ_JBJJXE010000008.1"/>
</dbReference>
<comment type="caution">
    <text evidence="4">The sequence shown here is derived from an EMBL/GenBank/DDBJ whole genome shotgun (WGS) entry which is preliminary data.</text>
</comment>
<evidence type="ECO:0000256" key="1">
    <source>
        <dbReference type="ARBA" id="ARBA00015132"/>
    </source>
</evidence>
<keyword evidence="2" id="KW-0560">Oxidoreductase</keyword>
<dbReference type="Gene3D" id="3.40.50.720">
    <property type="entry name" value="NAD(P)-binding Rossmann-like Domain"/>
    <property type="match status" value="1"/>
</dbReference>
<name>A0ABW8U6T2_9GAMM</name>
<sequence length="420" mass="48116">MKQIQLIGVNFESINTAIFLAGLDLQVYLIGQTDTINTLLKNYQFDRQLALLWQFYTADNKIIISDTLQNTDTFWLFFDNETDDNSNELGDTFLTKQVFNPNSQVILSGSKPIGFFDEYAKNLPTNWVYYLPFNFLKEGNNFNAFFHIELLLIGEKIKDSFDKSSILKILLKDSQKHNISTIKTIEFVRASIAGMLATRLSFINEMARLADSHKVNIKQIQTIMGQDKRIGKEYLKAGWGFGGKSLPNELSFLMQSFEQNQVDTALLKAVVDVNDDQKELIFRKFWQYFNGDIDHKTVVIWGAGYRTGAGRTIGSAVHTLLNLCWHYGIKTLVYTVNTTYELTQQYQNQPLFHLIDNPYALNHAHALFVINWADGQIDVSALNEFALPIFDGKNVFCDTQICQYKGYYTGIGCFDLTTKW</sequence>
<organism evidence="4 5">
    <name type="scientific">Moraxella oculi</name>
    <dbReference type="NCBI Taxonomy" id="2940516"/>
    <lineage>
        <taxon>Bacteria</taxon>
        <taxon>Pseudomonadati</taxon>
        <taxon>Pseudomonadota</taxon>
        <taxon>Gammaproteobacteria</taxon>
        <taxon>Moraxellales</taxon>
        <taxon>Moraxellaceae</taxon>
        <taxon>Moraxella</taxon>
    </lineage>
</organism>
<dbReference type="Gene3D" id="1.20.5.100">
    <property type="entry name" value="Cytochrome c1, transmembrane anchor, C-terminal"/>
    <property type="match status" value="1"/>
</dbReference>
<dbReference type="InterPro" id="IPR014026">
    <property type="entry name" value="UDP-Glc/GDP-Man_DH_dimer"/>
</dbReference>
<keyword evidence="5" id="KW-1185">Reference proteome</keyword>
<dbReference type="PANTHER" id="PTHR43750:SF3">
    <property type="entry name" value="UDP-GLUCOSE 6-DEHYDROGENASE TUAD"/>
    <property type="match status" value="1"/>
</dbReference>
<proteinExistence type="predicted"/>